<dbReference type="GO" id="GO:0005694">
    <property type="term" value="C:chromosome"/>
    <property type="evidence" value="ECO:0007669"/>
    <property type="project" value="TreeGrafter"/>
</dbReference>
<sequence length="367" mass="41329">MSSKNKFGFDPIGVSPEEHKRERSVGPMGAAVREAAQSLQETTEAKVEQRRQNAKDAKAWREAQATGRVLVSLFLNEVNTDDLPRDRLDLESVAASDEMEELKASIRERGQKEPIEVYVGDDGRYQLKKGWRRLTALKQLVAETGEDRFTEVIARVEYAAETNAEDISRMSRYIDMVEENVVREDLTFAEMAQVAITAAQDAAIDESDADVLVGRLYGSLHKMKRSYIRSFVYLLGELGGDLQWPKDVSRNVGVEVSRVLKAQPERAGALRRELQSADTREEQSQALSDFLAGGRRARSAKGKGSARQKFEFHVGDLKVTARRGECRIVSNHDFAEISREKLERAIRAFEEALRRDDGPRIRSLGKE</sequence>
<dbReference type="KEGG" id="lit:FPZ52_15040"/>
<dbReference type="AlphaFoldDB" id="A0A5B8J9X8"/>
<dbReference type="InterPro" id="IPR036086">
    <property type="entry name" value="ParB/Sulfiredoxin_sf"/>
</dbReference>
<dbReference type="RefSeq" id="WP_146366446.1">
    <property type="nucleotide sequence ID" value="NZ_CP042264.1"/>
</dbReference>
<name>A0A5B8J9X8_9RHOB</name>
<proteinExistence type="predicted"/>
<protein>
    <submittedName>
        <fullName evidence="3">Chromosome partitioning protein ParB</fullName>
    </submittedName>
</protein>
<dbReference type="Proteomes" id="UP000318483">
    <property type="component" value="Plasmid unnamed3"/>
</dbReference>
<evidence type="ECO:0000259" key="2">
    <source>
        <dbReference type="Pfam" id="PF02195"/>
    </source>
</evidence>
<evidence type="ECO:0000313" key="3">
    <source>
        <dbReference type="EMBL" id="QDY71030.1"/>
    </source>
</evidence>
<feature type="region of interest" description="Disordered" evidence="1">
    <location>
        <begin position="1"/>
        <end position="30"/>
    </location>
</feature>
<dbReference type="Gene3D" id="3.90.1530.30">
    <property type="match status" value="1"/>
</dbReference>
<accession>A0A5B8J9X8</accession>
<dbReference type="EMBL" id="CP042264">
    <property type="protein sequence ID" value="QDY71030.1"/>
    <property type="molecule type" value="Genomic_DNA"/>
</dbReference>
<reference evidence="3 4" key="1">
    <citation type="submission" date="2019-07" db="EMBL/GenBank/DDBJ databases">
        <title>Litoreibacter alkalisoli sp. nov., isolated from saline-alkaline soil.</title>
        <authorList>
            <person name="Wang S."/>
            <person name="Xu L."/>
            <person name="Xing Y.-T."/>
            <person name="Sun J.-Q."/>
        </authorList>
    </citation>
    <scope>NUCLEOTIDE SEQUENCE [LARGE SCALE GENOMIC DNA]</scope>
    <source>
        <strain evidence="3 4">LN3S51</strain>
        <plasmid evidence="3 4">unnamed3</plasmid>
    </source>
</reference>
<dbReference type="Pfam" id="PF02195">
    <property type="entry name" value="ParB_N"/>
    <property type="match status" value="1"/>
</dbReference>
<gene>
    <name evidence="3" type="ORF">FPZ52_15040</name>
</gene>
<dbReference type="GO" id="GO:0007059">
    <property type="term" value="P:chromosome segregation"/>
    <property type="evidence" value="ECO:0007669"/>
    <property type="project" value="TreeGrafter"/>
</dbReference>
<dbReference type="PANTHER" id="PTHR33375">
    <property type="entry name" value="CHROMOSOME-PARTITIONING PROTEIN PARB-RELATED"/>
    <property type="match status" value="1"/>
</dbReference>
<dbReference type="InterPro" id="IPR037972">
    <property type="entry name" value="RepB_N"/>
</dbReference>
<organism evidence="3 4">
    <name type="scientific">Qingshengfaniella alkalisoli</name>
    <dbReference type="NCBI Taxonomy" id="2599296"/>
    <lineage>
        <taxon>Bacteria</taxon>
        <taxon>Pseudomonadati</taxon>
        <taxon>Pseudomonadota</taxon>
        <taxon>Alphaproteobacteria</taxon>
        <taxon>Rhodobacterales</taxon>
        <taxon>Paracoccaceae</taxon>
        <taxon>Qingshengfaniella</taxon>
    </lineage>
</organism>
<evidence type="ECO:0000256" key="1">
    <source>
        <dbReference type="SAM" id="MobiDB-lite"/>
    </source>
</evidence>
<dbReference type="InterPro" id="IPR003115">
    <property type="entry name" value="ParB_N"/>
</dbReference>
<dbReference type="CDD" id="cd16405">
    <property type="entry name" value="RepB_like_N"/>
    <property type="match status" value="1"/>
</dbReference>
<feature type="domain" description="ParB-like N-terminal" evidence="2">
    <location>
        <begin position="76"/>
        <end position="143"/>
    </location>
</feature>
<keyword evidence="4" id="KW-1185">Reference proteome</keyword>
<dbReference type="InterPro" id="IPR050336">
    <property type="entry name" value="Chromosome_partition/occlusion"/>
</dbReference>
<geneLocation type="plasmid" evidence="3 4">
    <name>unnamed3</name>
</geneLocation>
<evidence type="ECO:0000313" key="4">
    <source>
        <dbReference type="Proteomes" id="UP000318483"/>
    </source>
</evidence>
<dbReference type="SUPFAM" id="SSF110849">
    <property type="entry name" value="ParB/Sulfiredoxin"/>
    <property type="match status" value="1"/>
</dbReference>
<keyword evidence="3" id="KW-0614">Plasmid</keyword>
<dbReference type="OrthoDB" id="7656008at2"/>
<dbReference type="PANTHER" id="PTHR33375:SF1">
    <property type="entry name" value="CHROMOSOME-PARTITIONING PROTEIN PARB-RELATED"/>
    <property type="match status" value="1"/>
</dbReference>